<comment type="caution">
    <text evidence="1">The sequence shown here is derived from an EMBL/GenBank/DDBJ whole genome shotgun (WGS) entry which is preliminary data.</text>
</comment>
<evidence type="ECO:0000313" key="1">
    <source>
        <dbReference type="EMBL" id="MFC0396040.1"/>
    </source>
</evidence>
<evidence type="ECO:0000313" key="2">
    <source>
        <dbReference type="Proteomes" id="UP001589818"/>
    </source>
</evidence>
<dbReference type="InterPro" id="IPR008928">
    <property type="entry name" value="6-hairpin_glycosidase_sf"/>
</dbReference>
<sequence length="641" mass="73603">MNKKVVVVTEDNSDLLQIMLARDPNTFVIKKAELVHVDLDPFDAIAILGGTADKPMLFLAPERLRIEAQIKKGKRVFAEYVASIGHVYFEPPATTRFQRLVYCADPHQINGLSAGMLIDDQCGMRLRPHGIACTHNKPILQYSAVHAHDNIEVKEEFYQSISDRALWFDDPKNLLICSFRLTPFIQARFAPKARIVHIVSFIIGWLWDAEVELKDIPFTYSSGTWNKEEGFNQQIQRCTARAMNWFERSGIVYDEGKTGVLEGIGTEIYSDGSQRISHVRRVDCIGEVALSYFLQYMLSGDERNLTVSNNLHHYIFENYMYKDRDECYGMMRWTEEAWGICYQDDVARAVIPQLLQCLYTNSRDRLDDVIAALQFLVRTTGTDGTRVFRTDHIHLNPEQMNKLRNEPGNLPSAHYNAYYYAALLLAYKLTGIESFLDTSLRGLETMMSVYPHTTREQSETQEYCRLILPLSWLYGVTGAAEHKEWLYRVTKDLQRYKHASGAYLEWDEGYQAEMRHEMGQGESSLIGQNGDPVIDLLYSNNWLPMGFIQAYFVTRDDYFLKLWEELASFMVAAQLHSGNPYIDGAWARAFDVELQEVYGSPADLGWGPWAIESGWTVAEITSGLMMGLLKDRFIDFHVIEK</sequence>
<proteinExistence type="predicted"/>
<dbReference type="EMBL" id="JBHLVF010000047">
    <property type="protein sequence ID" value="MFC0396040.1"/>
    <property type="molecule type" value="Genomic_DNA"/>
</dbReference>
<gene>
    <name evidence="1" type="ORF">ACFFJ8_32290</name>
</gene>
<protein>
    <submittedName>
        <fullName evidence="1">Uncharacterized protein</fullName>
    </submittedName>
</protein>
<reference evidence="1 2" key="1">
    <citation type="submission" date="2024-09" db="EMBL/GenBank/DDBJ databases">
        <authorList>
            <person name="Sun Q."/>
            <person name="Mori K."/>
        </authorList>
    </citation>
    <scope>NUCLEOTIDE SEQUENCE [LARGE SCALE GENOMIC DNA]</scope>
    <source>
        <strain evidence="1 2">CCM 4839</strain>
    </source>
</reference>
<dbReference type="SUPFAM" id="SSF48208">
    <property type="entry name" value="Six-hairpin glycosidases"/>
    <property type="match status" value="1"/>
</dbReference>
<accession>A0ABV6JMK1</accession>
<dbReference type="Proteomes" id="UP001589818">
    <property type="component" value="Unassembled WGS sequence"/>
</dbReference>
<organism evidence="1 2">
    <name type="scientific">Paenibacillus mendelii</name>
    <dbReference type="NCBI Taxonomy" id="206163"/>
    <lineage>
        <taxon>Bacteria</taxon>
        <taxon>Bacillati</taxon>
        <taxon>Bacillota</taxon>
        <taxon>Bacilli</taxon>
        <taxon>Bacillales</taxon>
        <taxon>Paenibacillaceae</taxon>
        <taxon>Paenibacillus</taxon>
    </lineage>
</organism>
<name>A0ABV6JMK1_9BACL</name>
<keyword evidence="2" id="KW-1185">Reference proteome</keyword>
<dbReference type="RefSeq" id="WP_256555139.1">
    <property type="nucleotide sequence ID" value="NZ_JANHOF010000002.1"/>
</dbReference>